<dbReference type="RefSeq" id="WP_197003861.1">
    <property type="nucleotide sequence ID" value="NZ_BONS01000022.1"/>
</dbReference>
<keyword evidence="2" id="KW-1185">Reference proteome</keyword>
<organism evidence="1 2">
    <name type="scientific">Longispora fulva</name>
    <dbReference type="NCBI Taxonomy" id="619741"/>
    <lineage>
        <taxon>Bacteria</taxon>
        <taxon>Bacillati</taxon>
        <taxon>Actinomycetota</taxon>
        <taxon>Actinomycetes</taxon>
        <taxon>Micromonosporales</taxon>
        <taxon>Micromonosporaceae</taxon>
        <taxon>Longispora</taxon>
    </lineage>
</organism>
<dbReference type="EMBL" id="JADOUF010000001">
    <property type="protein sequence ID" value="MBG6136947.1"/>
    <property type="molecule type" value="Genomic_DNA"/>
</dbReference>
<evidence type="ECO:0000313" key="1">
    <source>
        <dbReference type="EMBL" id="MBG6136947.1"/>
    </source>
</evidence>
<gene>
    <name evidence="1" type="ORF">IW245_003141</name>
</gene>
<protein>
    <recommendedName>
        <fullName evidence="3">N-acetyltransferase domain-containing protein</fullName>
    </recommendedName>
</protein>
<dbReference type="AlphaFoldDB" id="A0A8J7KQ26"/>
<evidence type="ECO:0000313" key="2">
    <source>
        <dbReference type="Proteomes" id="UP000622552"/>
    </source>
</evidence>
<evidence type="ECO:0008006" key="3">
    <source>
        <dbReference type="Google" id="ProtNLM"/>
    </source>
</evidence>
<sequence>MTWSTTSDIGVFLAAARAFLESRPVEHTVLLTEAAYLHARPSAATDQLHGWWRTAGGDVAGAFVRAPRHPPVLSMVPADGMADLADVLAGARGIGVDGRLADSVAVAWERRTGVRLTERSRITLYRLERLEPPAPPRGSARTAGPADRDLLVSWFERMMAAFPDDPSDLAYVVDDPISVGGITLWEVDGVPVAMAGRSRTVAGMVRLSAVYAPDDETHADAAFVAACATAAETARDVLVFGSADDGVADGKYRALGFRPVLDRVTLG</sequence>
<accession>A0A8J7KQ26</accession>
<dbReference type="Proteomes" id="UP000622552">
    <property type="component" value="Unassembled WGS sequence"/>
</dbReference>
<comment type="caution">
    <text evidence="1">The sequence shown here is derived from an EMBL/GenBank/DDBJ whole genome shotgun (WGS) entry which is preliminary data.</text>
</comment>
<name>A0A8J7KQ26_9ACTN</name>
<reference evidence="1" key="1">
    <citation type="submission" date="2020-11" db="EMBL/GenBank/DDBJ databases">
        <title>Sequencing the genomes of 1000 actinobacteria strains.</title>
        <authorList>
            <person name="Klenk H.-P."/>
        </authorList>
    </citation>
    <scope>NUCLEOTIDE SEQUENCE</scope>
    <source>
        <strain evidence="1">DSM 45356</strain>
    </source>
</reference>
<proteinExistence type="predicted"/>